<keyword evidence="3" id="KW-1185">Reference proteome</keyword>
<feature type="region of interest" description="Disordered" evidence="1">
    <location>
        <begin position="99"/>
        <end position="124"/>
    </location>
</feature>
<evidence type="ECO:0000313" key="2">
    <source>
        <dbReference type="EMBL" id="KAG2323779.1"/>
    </source>
</evidence>
<feature type="compositionally biased region" description="Basic and acidic residues" evidence="1">
    <location>
        <begin position="30"/>
        <end position="45"/>
    </location>
</feature>
<feature type="compositionally biased region" description="Polar residues" evidence="1">
    <location>
        <begin position="1"/>
        <end position="19"/>
    </location>
</feature>
<gene>
    <name evidence="2" type="ORF">Bca52824_006507</name>
</gene>
<evidence type="ECO:0000256" key="1">
    <source>
        <dbReference type="SAM" id="MobiDB-lite"/>
    </source>
</evidence>
<accession>A0A8X7W635</accession>
<dbReference type="AlphaFoldDB" id="A0A8X7W635"/>
<feature type="region of interest" description="Disordered" evidence="1">
    <location>
        <begin position="1"/>
        <end position="50"/>
    </location>
</feature>
<organism evidence="2 3">
    <name type="scientific">Brassica carinata</name>
    <name type="common">Ethiopian mustard</name>
    <name type="synonym">Abyssinian cabbage</name>
    <dbReference type="NCBI Taxonomy" id="52824"/>
    <lineage>
        <taxon>Eukaryota</taxon>
        <taxon>Viridiplantae</taxon>
        <taxon>Streptophyta</taxon>
        <taxon>Embryophyta</taxon>
        <taxon>Tracheophyta</taxon>
        <taxon>Spermatophyta</taxon>
        <taxon>Magnoliopsida</taxon>
        <taxon>eudicotyledons</taxon>
        <taxon>Gunneridae</taxon>
        <taxon>Pentapetalae</taxon>
        <taxon>rosids</taxon>
        <taxon>malvids</taxon>
        <taxon>Brassicales</taxon>
        <taxon>Brassicaceae</taxon>
        <taxon>Brassiceae</taxon>
        <taxon>Brassica</taxon>
    </lineage>
</organism>
<dbReference type="Proteomes" id="UP000886595">
    <property type="component" value="Unassembled WGS sequence"/>
</dbReference>
<sequence length="124" mass="14126">MAPDSTLNPTLQTKTSPETKQIPGATPHKRNSDKQKTQREHRESNRLSTSYHQICLLYKDSINAQRLKGHKLHTNLGVVTNRRDIGSSLTANLQWLWHRNEHNTTTEQKPTSPPPSESPTEPKQ</sequence>
<reference evidence="2 3" key="1">
    <citation type="submission" date="2020-02" db="EMBL/GenBank/DDBJ databases">
        <authorList>
            <person name="Ma Q."/>
            <person name="Huang Y."/>
            <person name="Song X."/>
            <person name="Pei D."/>
        </authorList>
    </citation>
    <scope>NUCLEOTIDE SEQUENCE [LARGE SCALE GENOMIC DNA]</scope>
    <source>
        <strain evidence="2">Sxm20200214</strain>
        <tissue evidence="2">Leaf</tissue>
    </source>
</reference>
<name>A0A8X7W635_BRACI</name>
<proteinExistence type="predicted"/>
<protein>
    <submittedName>
        <fullName evidence="2">Uncharacterized protein</fullName>
    </submittedName>
</protein>
<comment type="caution">
    <text evidence="2">The sequence shown here is derived from an EMBL/GenBank/DDBJ whole genome shotgun (WGS) entry which is preliminary data.</text>
</comment>
<dbReference type="EMBL" id="JAAMPC010000002">
    <property type="protein sequence ID" value="KAG2323779.1"/>
    <property type="molecule type" value="Genomic_DNA"/>
</dbReference>
<evidence type="ECO:0000313" key="3">
    <source>
        <dbReference type="Proteomes" id="UP000886595"/>
    </source>
</evidence>